<keyword evidence="4" id="KW-1185">Reference proteome</keyword>
<feature type="domain" description="Putative Flp pilus-assembly TadG-like N-terminal" evidence="2">
    <location>
        <begin position="6"/>
        <end position="53"/>
    </location>
</feature>
<dbReference type="STRING" id="710421.Mycch_4755"/>
<dbReference type="Proteomes" id="UP000006057">
    <property type="component" value="Chromosome"/>
</dbReference>
<dbReference type="RefSeq" id="WP_014817922.1">
    <property type="nucleotide sequence ID" value="NC_018027.1"/>
</dbReference>
<evidence type="ECO:0000313" key="3">
    <source>
        <dbReference type="EMBL" id="AFM19455.1"/>
    </source>
</evidence>
<gene>
    <name evidence="3" type="ordered locus">Mycch_4755</name>
</gene>
<dbReference type="InterPro" id="IPR021202">
    <property type="entry name" value="Rv3654c-like"/>
</dbReference>
<dbReference type="EMBL" id="CP003053">
    <property type="protein sequence ID" value="AFM19455.1"/>
    <property type="molecule type" value="Genomic_DNA"/>
</dbReference>
<reference evidence="3 4" key="1">
    <citation type="submission" date="2012-06" db="EMBL/GenBank/DDBJ databases">
        <title>Complete sequence of chromosome of Mycobacterium chubuense NBB4.</title>
        <authorList>
            <consortium name="US DOE Joint Genome Institute"/>
            <person name="Lucas S."/>
            <person name="Han J."/>
            <person name="Lapidus A."/>
            <person name="Cheng J.-F."/>
            <person name="Goodwin L."/>
            <person name="Pitluck S."/>
            <person name="Peters L."/>
            <person name="Mikhailova N."/>
            <person name="Teshima H."/>
            <person name="Detter J.C."/>
            <person name="Han C."/>
            <person name="Tapia R."/>
            <person name="Land M."/>
            <person name="Hauser L."/>
            <person name="Kyrpides N."/>
            <person name="Ivanova N."/>
            <person name="Pagani I."/>
            <person name="Mattes T."/>
            <person name="Holmes A."/>
            <person name="Rutledge P."/>
            <person name="Paulsen I."/>
            <person name="Coleman N."/>
            <person name="Woyke T."/>
        </authorList>
    </citation>
    <scope>NUCLEOTIDE SEQUENCE [LARGE SCALE GENOMIC DNA]</scope>
    <source>
        <strain evidence="3 4">NBB4</strain>
    </source>
</reference>
<sequence length="114" mass="11079" precursor="true">MGDERGSATVLAVMMVLVLVAVTTGAAMVGSAVVARHRAQAAADLAAVRAAAQVSSGPAVACATAKTVAEAMGAALTGCTVEELDVVVRVGVAAQLRGIGSADAVARAGPAHRE</sequence>
<evidence type="ECO:0000313" key="4">
    <source>
        <dbReference type="Proteomes" id="UP000006057"/>
    </source>
</evidence>
<keyword evidence="1" id="KW-0472">Membrane</keyword>
<accession>I4BQ98</accession>
<keyword evidence="1" id="KW-0812">Transmembrane</keyword>
<proteinExistence type="predicted"/>
<keyword evidence="3" id="KW-0067">ATP-binding</keyword>
<dbReference type="NCBIfam" id="TIGR03816">
    <property type="entry name" value="tadE_like_DECH"/>
    <property type="match status" value="1"/>
</dbReference>
<dbReference type="KEGG" id="mcb:Mycch_4755"/>
<dbReference type="HOGENOM" id="CLU_104210_1_1_11"/>
<evidence type="ECO:0000259" key="2">
    <source>
        <dbReference type="Pfam" id="PF13400"/>
    </source>
</evidence>
<name>I4BQ98_MYCCN</name>
<protein>
    <submittedName>
        <fullName evidence="3">Helicase/secretion neighborhood TadE-like protein</fullName>
    </submittedName>
</protein>
<organism evidence="3 4">
    <name type="scientific">Mycolicibacterium chubuense (strain NBB4)</name>
    <name type="common">Mycobacterium chubuense</name>
    <dbReference type="NCBI Taxonomy" id="710421"/>
    <lineage>
        <taxon>Bacteria</taxon>
        <taxon>Bacillati</taxon>
        <taxon>Actinomycetota</taxon>
        <taxon>Actinomycetes</taxon>
        <taxon>Mycobacteriales</taxon>
        <taxon>Mycobacteriaceae</taxon>
        <taxon>Mycolicibacterium</taxon>
    </lineage>
</organism>
<dbReference type="InterPro" id="IPR028087">
    <property type="entry name" value="Tad_N"/>
</dbReference>
<dbReference type="eggNOG" id="ENOG5033B4F">
    <property type="taxonomic scope" value="Bacteria"/>
</dbReference>
<feature type="transmembrane region" description="Helical" evidence="1">
    <location>
        <begin position="12"/>
        <end position="35"/>
    </location>
</feature>
<keyword evidence="3" id="KW-0547">Nucleotide-binding</keyword>
<keyword evidence="1" id="KW-1133">Transmembrane helix</keyword>
<dbReference type="GO" id="GO:0004386">
    <property type="term" value="F:helicase activity"/>
    <property type="evidence" value="ECO:0007669"/>
    <property type="project" value="UniProtKB-KW"/>
</dbReference>
<dbReference type="AlphaFoldDB" id="I4BQ98"/>
<keyword evidence="3" id="KW-0378">Hydrolase</keyword>
<dbReference type="PATRIC" id="fig|710421.3.peg.4741"/>
<keyword evidence="3" id="KW-0347">Helicase</keyword>
<evidence type="ECO:0000256" key="1">
    <source>
        <dbReference type="SAM" id="Phobius"/>
    </source>
</evidence>
<dbReference type="Pfam" id="PF13400">
    <property type="entry name" value="Tad"/>
    <property type="match status" value="1"/>
</dbReference>